<evidence type="ECO:0000256" key="6">
    <source>
        <dbReference type="SAM" id="SignalP"/>
    </source>
</evidence>
<dbReference type="InterPro" id="IPR011990">
    <property type="entry name" value="TPR-like_helical_dom_sf"/>
</dbReference>
<comment type="similarity">
    <text evidence="2">Belongs to the SusD family.</text>
</comment>
<sequence>MKMQKSFLFIAVLAAGLASCHKLDVPITTQLTPSVYPTDSAQFITASGPAYVALRGNYAVEFFFQQTLSTDEAILPARGGNWYDGAQNQQMHYHSWNKDNNYVNTNWTWLATIIGVVNQELSILNADEPSTYSAKQQNLAELKMVRALAYFYMIDNYGNVPIDTVYGDFNAHPTVARAQVFSFLENDIKGCLPYLSRATGTATYGRMNLYSAYALLAKMYLNAQVYTGTARWNDCIAACDTVINSGLYSLAPLSDYLVMFYPTNGPTSLGSENEFIFAIPYDPNLTNNVFPFRAVNIHARYDVPRSEQAKFSLPFDPSAPESTIPSFYDSYFSWDKNDVRNGQWLTGLQYLKDGVTPVTVTTTNLGYNQFYTGGSPSASYTYQVNLSEAVTLRQDSALFDCGNDEIAWNMGYRDIKFYPDWTSTSRNQNNDEPVFRYADILLMKAEAILQGGTATNGQTALSLCNALRAQRTTSPAWTNVTLDSIYNERTREFTQENWHRNDMIRFGKFENAWGFKVDADVNHRIFPIPTTALTLNPNLTQNPGY</sequence>
<reference evidence="9 10" key="1">
    <citation type="submission" date="2019-03" db="EMBL/GenBank/DDBJ databases">
        <title>Genomic Encyclopedia of Type Strains, Phase IV (KMG-IV): sequencing the most valuable type-strain genomes for metagenomic binning, comparative biology and taxonomic classification.</title>
        <authorList>
            <person name="Goeker M."/>
        </authorList>
    </citation>
    <scope>NUCLEOTIDE SEQUENCE [LARGE SCALE GENOMIC DNA]</scope>
    <source>
        <strain evidence="9 10">DSM 100059</strain>
    </source>
</reference>
<evidence type="ECO:0000256" key="1">
    <source>
        <dbReference type="ARBA" id="ARBA00004442"/>
    </source>
</evidence>
<keyword evidence="5" id="KW-0998">Cell outer membrane</keyword>
<dbReference type="SUPFAM" id="SSF48452">
    <property type="entry name" value="TPR-like"/>
    <property type="match status" value="1"/>
</dbReference>
<evidence type="ECO:0000256" key="3">
    <source>
        <dbReference type="ARBA" id="ARBA00022729"/>
    </source>
</evidence>
<dbReference type="Gene3D" id="1.25.40.390">
    <property type="match status" value="1"/>
</dbReference>
<dbReference type="AlphaFoldDB" id="A0A4R8DTG8"/>
<dbReference type="OrthoDB" id="9783641at2"/>
<organism evidence="9 10">
    <name type="scientific">Dinghuibacter silviterrae</name>
    <dbReference type="NCBI Taxonomy" id="1539049"/>
    <lineage>
        <taxon>Bacteria</taxon>
        <taxon>Pseudomonadati</taxon>
        <taxon>Bacteroidota</taxon>
        <taxon>Chitinophagia</taxon>
        <taxon>Chitinophagales</taxon>
        <taxon>Chitinophagaceae</taxon>
        <taxon>Dinghuibacter</taxon>
    </lineage>
</organism>
<protein>
    <submittedName>
        <fullName evidence="9">Putative outer membrane starch-binding protein</fullName>
    </submittedName>
</protein>
<feature type="chain" id="PRO_5020791777" evidence="6">
    <location>
        <begin position="21"/>
        <end position="545"/>
    </location>
</feature>
<dbReference type="Pfam" id="PF07980">
    <property type="entry name" value="SusD_RagB"/>
    <property type="match status" value="1"/>
</dbReference>
<evidence type="ECO:0000256" key="2">
    <source>
        <dbReference type="ARBA" id="ARBA00006275"/>
    </source>
</evidence>
<dbReference type="Proteomes" id="UP000294498">
    <property type="component" value="Unassembled WGS sequence"/>
</dbReference>
<dbReference type="InterPro" id="IPR033985">
    <property type="entry name" value="SusD-like_N"/>
</dbReference>
<feature type="domain" description="RagB/SusD" evidence="7">
    <location>
        <begin position="412"/>
        <end position="545"/>
    </location>
</feature>
<comment type="caution">
    <text evidence="9">The sequence shown here is derived from an EMBL/GenBank/DDBJ whole genome shotgun (WGS) entry which is preliminary data.</text>
</comment>
<dbReference type="Pfam" id="PF14322">
    <property type="entry name" value="SusD-like_3"/>
    <property type="match status" value="1"/>
</dbReference>
<evidence type="ECO:0000259" key="8">
    <source>
        <dbReference type="Pfam" id="PF14322"/>
    </source>
</evidence>
<dbReference type="GO" id="GO:0009279">
    <property type="term" value="C:cell outer membrane"/>
    <property type="evidence" value="ECO:0007669"/>
    <property type="project" value="UniProtKB-SubCell"/>
</dbReference>
<evidence type="ECO:0000256" key="4">
    <source>
        <dbReference type="ARBA" id="ARBA00023136"/>
    </source>
</evidence>
<keyword evidence="10" id="KW-1185">Reference proteome</keyword>
<dbReference type="EMBL" id="SODV01000001">
    <property type="protein sequence ID" value="TDX01602.1"/>
    <property type="molecule type" value="Genomic_DNA"/>
</dbReference>
<feature type="domain" description="SusD-like N-terminal" evidence="8">
    <location>
        <begin position="86"/>
        <end position="221"/>
    </location>
</feature>
<gene>
    <name evidence="9" type="ORF">EDB95_2642</name>
</gene>
<name>A0A4R8DTG8_9BACT</name>
<evidence type="ECO:0000313" key="10">
    <source>
        <dbReference type="Proteomes" id="UP000294498"/>
    </source>
</evidence>
<comment type="subcellular location">
    <subcellularLocation>
        <location evidence="1">Cell outer membrane</location>
    </subcellularLocation>
</comment>
<dbReference type="PROSITE" id="PS51257">
    <property type="entry name" value="PROKAR_LIPOPROTEIN"/>
    <property type="match status" value="1"/>
</dbReference>
<evidence type="ECO:0000259" key="7">
    <source>
        <dbReference type="Pfam" id="PF07980"/>
    </source>
</evidence>
<feature type="signal peptide" evidence="6">
    <location>
        <begin position="1"/>
        <end position="20"/>
    </location>
</feature>
<evidence type="ECO:0000313" key="9">
    <source>
        <dbReference type="EMBL" id="TDX01602.1"/>
    </source>
</evidence>
<dbReference type="InterPro" id="IPR012944">
    <property type="entry name" value="SusD_RagB_dom"/>
</dbReference>
<evidence type="ECO:0000256" key="5">
    <source>
        <dbReference type="ARBA" id="ARBA00023237"/>
    </source>
</evidence>
<keyword evidence="3 6" id="KW-0732">Signal</keyword>
<proteinExistence type="inferred from homology"/>
<keyword evidence="4" id="KW-0472">Membrane</keyword>
<accession>A0A4R8DTG8</accession>